<protein>
    <submittedName>
        <fullName evidence="2">Uncharacterized protein</fullName>
    </submittedName>
</protein>
<proteinExistence type="predicted"/>
<reference evidence="2" key="2">
    <citation type="submission" date="2025-08" db="UniProtKB">
        <authorList>
            <consortium name="Ensembl"/>
        </authorList>
    </citation>
    <scope>IDENTIFICATION</scope>
</reference>
<evidence type="ECO:0000313" key="3">
    <source>
        <dbReference type="Proteomes" id="UP000008672"/>
    </source>
</evidence>
<dbReference type="OMA" id="WEREENS"/>
<dbReference type="GeneTree" id="ENSGT00940000166562"/>
<dbReference type="InParanoid" id="H3ATB5"/>
<dbReference type="eggNOG" id="ENOG502RYW1">
    <property type="taxonomic scope" value="Eukaryota"/>
</dbReference>
<dbReference type="HOGENOM" id="CLU_1202245_0_0_1"/>
<dbReference type="EMBL" id="AFYH01131534">
    <property type="status" value="NOT_ANNOTATED_CDS"/>
    <property type="molecule type" value="Genomic_DNA"/>
</dbReference>
<reference evidence="2" key="3">
    <citation type="submission" date="2025-09" db="UniProtKB">
        <authorList>
            <consortium name="Ensembl"/>
        </authorList>
    </citation>
    <scope>IDENTIFICATION</scope>
</reference>
<name>H3ATB5_LATCH</name>
<accession>H3ATB5</accession>
<evidence type="ECO:0000256" key="1">
    <source>
        <dbReference type="SAM" id="MobiDB-lite"/>
    </source>
</evidence>
<dbReference type="AlphaFoldDB" id="H3ATB5"/>
<dbReference type="Ensembl" id="ENSLACT00000012980.1">
    <property type="protein sequence ID" value="ENSLACP00000012886.1"/>
    <property type="gene ID" value="ENSLACG00000011346.1"/>
</dbReference>
<feature type="compositionally biased region" description="Acidic residues" evidence="1">
    <location>
        <begin position="215"/>
        <end position="231"/>
    </location>
</feature>
<reference evidence="3" key="1">
    <citation type="submission" date="2011-08" db="EMBL/GenBank/DDBJ databases">
        <title>The draft genome of Latimeria chalumnae.</title>
        <authorList>
            <person name="Di Palma F."/>
            <person name="Alfoldi J."/>
            <person name="Johnson J."/>
            <person name="Berlin A."/>
            <person name="Gnerre S."/>
            <person name="Jaffe D."/>
            <person name="MacCallum I."/>
            <person name="Young S."/>
            <person name="Walker B.J."/>
            <person name="Lander E."/>
            <person name="Lindblad-Toh K."/>
        </authorList>
    </citation>
    <scope>NUCLEOTIDE SEQUENCE [LARGE SCALE GENOMIC DNA]</scope>
    <source>
        <strain evidence="3">Wild caught</strain>
    </source>
</reference>
<dbReference type="PANTHER" id="PTHR46704:SF9">
    <property type="entry name" value="BHLH DOMAIN-CONTAINING PROTEIN"/>
    <property type="match status" value="1"/>
</dbReference>
<evidence type="ECO:0000313" key="2">
    <source>
        <dbReference type="Ensembl" id="ENSLACP00000012886.1"/>
    </source>
</evidence>
<sequence>SVIDGMSFQALSNCPFAELSAHVYASALQTGNESERIDVVFDTYKDMFIKTAKRANRGSDAGVHSNNVSKTKLIQFPAEDWKNSKGKKLGGKVMFVTCEKRCFRLTQESTEKVDDLKTTTQEEADTCILLHAKRIAADYKSIIVLADDTDVLVFCPVFNQCIDCNMYIGCGTKTRIRLIDVSKLAIAIGHGVCTALIGMHSYTGCDATCSNMRSEDEEDPTDRETSDDEDD</sequence>
<dbReference type="PANTHER" id="PTHR46704">
    <property type="entry name" value="CXC DOMAIN-CONTAINING PROTEIN-RELATED"/>
    <property type="match status" value="1"/>
</dbReference>
<organism evidence="2 3">
    <name type="scientific">Latimeria chalumnae</name>
    <name type="common">Coelacanth</name>
    <dbReference type="NCBI Taxonomy" id="7897"/>
    <lineage>
        <taxon>Eukaryota</taxon>
        <taxon>Metazoa</taxon>
        <taxon>Chordata</taxon>
        <taxon>Craniata</taxon>
        <taxon>Vertebrata</taxon>
        <taxon>Euteleostomi</taxon>
        <taxon>Coelacanthiformes</taxon>
        <taxon>Coelacanthidae</taxon>
        <taxon>Latimeria</taxon>
    </lineage>
</organism>
<feature type="region of interest" description="Disordered" evidence="1">
    <location>
        <begin position="212"/>
        <end position="231"/>
    </location>
</feature>
<keyword evidence="3" id="KW-1185">Reference proteome</keyword>
<dbReference type="Proteomes" id="UP000008672">
    <property type="component" value="Unassembled WGS sequence"/>
</dbReference>